<dbReference type="InterPro" id="IPR003340">
    <property type="entry name" value="B3_DNA-bd"/>
</dbReference>
<dbReference type="InterPro" id="IPR015300">
    <property type="entry name" value="DNA-bd_pseudobarrel_sf"/>
</dbReference>
<evidence type="ECO:0000256" key="4">
    <source>
        <dbReference type="ARBA" id="ARBA00023163"/>
    </source>
</evidence>
<dbReference type="STRING" id="4555.A0A368SPT5"/>
<dbReference type="PANTHER" id="PTHR31920:SF132">
    <property type="entry name" value="TF-B3 DOMAIN-CONTAINING PROTEIN"/>
    <property type="match status" value="1"/>
</dbReference>
<dbReference type="PROSITE" id="PS50863">
    <property type="entry name" value="B3"/>
    <property type="match status" value="1"/>
</dbReference>
<dbReference type="InterPro" id="IPR050655">
    <property type="entry name" value="Plant_B3_domain"/>
</dbReference>
<gene>
    <name evidence="7" type="ORF">SETIT_9G374600v2</name>
</gene>
<feature type="domain" description="TF-B3" evidence="6">
    <location>
        <begin position="21"/>
        <end position="97"/>
    </location>
</feature>
<dbReference type="OrthoDB" id="696439at2759"/>
<keyword evidence="2" id="KW-0805">Transcription regulation</keyword>
<dbReference type="PANTHER" id="PTHR31920">
    <property type="entry name" value="B3 DOMAIN-CONTAINING"/>
    <property type="match status" value="1"/>
</dbReference>
<reference evidence="7" key="1">
    <citation type="journal article" date="2012" name="Nat. Biotechnol.">
        <title>Reference genome sequence of the model plant Setaria.</title>
        <authorList>
            <person name="Bennetzen J.L."/>
            <person name="Schmutz J."/>
            <person name="Wang H."/>
            <person name="Percifield R."/>
            <person name="Hawkins J."/>
            <person name="Pontaroli A.C."/>
            <person name="Estep M."/>
            <person name="Feng L."/>
            <person name="Vaughn J.N."/>
            <person name="Grimwood J."/>
            <person name="Jenkins J."/>
            <person name="Barry K."/>
            <person name="Lindquist E."/>
            <person name="Hellsten U."/>
            <person name="Deshpande S."/>
            <person name="Wang X."/>
            <person name="Wu X."/>
            <person name="Mitros T."/>
            <person name="Triplett J."/>
            <person name="Yang X."/>
            <person name="Ye C.Y."/>
            <person name="Mauro-Herrera M."/>
            <person name="Wang L."/>
            <person name="Li P."/>
            <person name="Sharma M."/>
            <person name="Sharma R."/>
            <person name="Ronald P.C."/>
            <person name="Panaud O."/>
            <person name="Kellogg E.A."/>
            <person name="Brutnell T.P."/>
            <person name="Doust A.N."/>
            <person name="Tuskan G.A."/>
            <person name="Rokhsar D."/>
            <person name="Devos K.M."/>
        </authorList>
    </citation>
    <scope>NUCLEOTIDE SEQUENCE [LARGE SCALE GENOMIC DNA]</scope>
    <source>
        <strain evidence="7">Yugu1</strain>
    </source>
</reference>
<name>A0A368SPT5_SETIT</name>
<keyword evidence="4" id="KW-0804">Transcription</keyword>
<evidence type="ECO:0000256" key="5">
    <source>
        <dbReference type="ARBA" id="ARBA00023242"/>
    </source>
</evidence>
<dbReference type="EMBL" id="CM003536">
    <property type="protein sequence ID" value="RCV44445.1"/>
    <property type="molecule type" value="Genomic_DNA"/>
</dbReference>
<evidence type="ECO:0000259" key="6">
    <source>
        <dbReference type="PROSITE" id="PS50863"/>
    </source>
</evidence>
<evidence type="ECO:0000256" key="1">
    <source>
        <dbReference type="ARBA" id="ARBA00004123"/>
    </source>
</evidence>
<evidence type="ECO:0000313" key="7">
    <source>
        <dbReference type="EMBL" id="RCV44445.1"/>
    </source>
</evidence>
<dbReference type="AlphaFoldDB" id="A0A368SPT5"/>
<reference evidence="7" key="2">
    <citation type="submission" date="2015-07" db="EMBL/GenBank/DDBJ databases">
        <authorList>
            <person name="Noorani M."/>
        </authorList>
    </citation>
    <scope>NUCLEOTIDE SEQUENCE</scope>
    <source>
        <strain evidence="7">Yugu1</strain>
    </source>
</reference>
<dbReference type="SMART" id="SM01019">
    <property type="entry name" value="B3"/>
    <property type="match status" value="1"/>
</dbReference>
<dbReference type="GO" id="GO:0003677">
    <property type="term" value="F:DNA binding"/>
    <property type="evidence" value="ECO:0007669"/>
    <property type="project" value="UniProtKB-KW"/>
</dbReference>
<comment type="subcellular location">
    <subcellularLocation>
        <location evidence="1">Nucleus</location>
    </subcellularLocation>
</comment>
<dbReference type="CDD" id="cd10017">
    <property type="entry name" value="B3_DNA"/>
    <property type="match status" value="1"/>
</dbReference>
<dbReference type="Pfam" id="PF02362">
    <property type="entry name" value="B3"/>
    <property type="match status" value="1"/>
</dbReference>
<dbReference type="GO" id="GO:0005634">
    <property type="term" value="C:nucleus"/>
    <property type="evidence" value="ECO:0007669"/>
    <property type="project" value="UniProtKB-SubCell"/>
</dbReference>
<sequence length="202" mass="23011">MLLDCVCRGRSGEKILWVHRIPQAFNKFMENEPLGVVSLKGPSGNTWHAKLILDSEGFYFTHGWNEFFIDHNINLGEFLVFGYDGHSHFSIKVFDLTGCEKQSTFLSCPSKDVTKECEKGLMGIDATKTSHCPHEDYKGHNTMGGLQEDVDHTHMMHLIHHFSLSGIEKTRKLDILEEFSGSSQRANDRLFGASFYNRRKGK</sequence>
<evidence type="ECO:0000256" key="2">
    <source>
        <dbReference type="ARBA" id="ARBA00023015"/>
    </source>
</evidence>
<keyword evidence="3" id="KW-0238">DNA-binding</keyword>
<proteinExistence type="predicted"/>
<accession>A0A368SPT5</accession>
<protein>
    <recommendedName>
        <fullName evidence="6">TF-B3 domain-containing protein</fullName>
    </recommendedName>
</protein>
<dbReference type="SUPFAM" id="SSF101936">
    <property type="entry name" value="DNA-binding pseudobarrel domain"/>
    <property type="match status" value="1"/>
</dbReference>
<dbReference type="Gene3D" id="2.40.330.10">
    <property type="entry name" value="DNA-binding pseudobarrel domain"/>
    <property type="match status" value="1"/>
</dbReference>
<organism evidence="7">
    <name type="scientific">Setaria italica</name>
    <name type="common">Foxtail millet</name>
    <name type="synonym">Panicum italicum</name>
    <dbReference type="NCBI Taxonomy" id="4555"/>
    <lineage>
        <taxon>Eukaryota</taxon>
        <taxon>Viridiplantae</taxon>
        <taxon>Streptophyta</taxon>
        <taxon>Embryophyta</taxon>
        <taxon>Tracheophyta</taxon>
        <taxon>Spermatophyta</taxon>
        <taxon>Magnoliopsida</taxon>
        <taxon>Liliopsida</taxon>
        <taxon>Poales</taxon>
        <taxon>Poaceae</taxon>
        <taxon>PACMAD clade</taxon>
        <taxon>Panicoideae</taxon>
        <taxon>Panicodae</taxon>
        <taxon>Paniceae</taxon>
        <taxon>Cenchrinae</taxon>
        <taxon>Setaria</taxon>
    </lineage>
</organism>
<evidence type="ECO:0000256" key="3">
    <source>
        <dbReference type="ARBA" id="ARBA00023125"/>
    </source>
</evidence>
<keyword evidence="5" id="KW-0539">Nucleus</keyword>